<sequence length="247" mass="27585">MRSPFVLAIILSILSISSATTLQTRPRQSTSHVPVGTVINQCTVPGTIALTFDDGPWIYTHKLLDTLAEYDAVATFFLNGINKGNITFYPDVLHRAVAEGHQLGSHTWSHQSLDALDHSSIISQMTMLEDEFLQILGYFPFYMRLPYLVSNDAVLAAMAELGYYVIGVSIDTKDYENDDPGLIWKSFEKFRLELDVGGSIVLAHDVHMNTVEILVENMLKEIRSRGLKAVTIGECLGDPVENWYRSS</sequence>
<accession>A0AAD6GYJ8</accession>
<evidence type="ECO:0000259" key="8">
    <source>
        <dbReference type="PROSITE" id="PS51677"/>
    </source>
</evidence>
<name>A0AAD6GYJ8_9EURO</name>
<evidence type="ECO:0000313" key="10">
    <source>
        <dbReference type="Proteomes" id="UP001216150"/>
    </source>
</evidence>
<proteinExistence type="predicted"/>
<evidence type="ECO:0000256" key="4">
    <source>
        <dbReference type="ARBA" id="ARBA00022801"/>
    </source>
</evidence>
<evidence type="ECO:0000256" key="5">
    <source>
        <dbReference type="ARBA" id="ARBA00023277"/>
    </source>
</evidence>
<feature type="domain" description="NodB homology" evidence="8">
    <location>
        <begin position="46"/>
        <end position="230"/>
    </location>
</feature>
<keyword evidence="2" id="KW-0479">Metal-binding</keyword>
<evidence type="ECO:0000256" key="1">
    <source>
        <dbReference type="ARBA" id="ARBA00001941"/>
    </source>
</evidence>
<keyword evidence="4" id="KW-0378">Hydrolase</keyword>
<gene>
    <name evidence="9" type="ORF">N7450_002885</name>
</gene>
<evidence type="ECO:0000256" key="3">
    <source>
        <dbReference type="ARBA" id="ARBA00022729"/>
    </source>
</evidence>
<comment type="caution">
    <text evidence="9">The sequence shown here is derived from an EMBL/GenBank/DDBJ whole genome shotgun (WGS) entry which is preliminary data.</text>
</comment>
<dbReference type="GO" id="GO:0005975">
    <property type="term" value="P:carbohydrate metabolic process"/>
    <property type="evidence" value="ECO:0007669"/>
    <property type="project" value="InterPro"/>
</dbReference>
<evidence type="ECO:0000313" key="9">
    <source>
        <dbReference type="EMBL" id="KAJ5596427.1"/>
    </source>
</evidence>
<evidence type="ECO:0000256" key="2">
    <source>
        <dbReference type="ARBA" id="ARBA00022723"/>
    </source>
</evidence>
<dbReference type="EMBL" id="JAQJAC010000002">
    <property type="protein sequence ID" value="KAJ5596427.1"/>
    <property type="molecule type" value="Genomic_DNA"/>
</dbReference>
<dbReference type="Gene3D" id="3.20.20.370">
    <property type="entry name" value="Glycoside hydrolase/deacetylase"/>
    <property type="match status" value="1"/>
</dbReference>
<dbReference type="Pfam" id="PF01522">
    <property type="entry name" value="Polysacc_deac_1"/>
    <property type="match status" value="1"/>
</dbReference>
<dbReference type="GO" id="GO:0046872">
    <property type="term" value="F:metal ion binding"/>
    <property type="evidence" value="ECO:0007669"/>
    <property type="project" value="UniProtKB-KW"/>
</dbReference>
<dbReference type="InterPro" id="IPR002509">
    <property type="entry name" value="NODB_dom"/>
</dbReference>
<keyword evidence="6" id="KW-0170">Cobalt</keyword>
<evidence type="ECO:0000256" key="6">
    <source>
        <dbReference type="ARBA" id="ARBA00023285"/>
    </source>
</evidence>
<evidence type="ECO:0000256" key="7">
    <source>
        <dbReference type="SAM" id="SignalP"/>
    </source>
</evidence>
<keyword evidence="5" id="KW-0119">Carbohydrate metabolism</keyword>
<dbReference type="AlphaFoldDB" id="A0AAD6GYJ8"/>
<keyword evidence="10" id="KW-1185">Reference proteome</keyword>
<dbReference type="Proteomes" id="UP001216150">
    <property type="component" value="Unassembled WGS sequence"/>
</dbReference>
<organism evidence="9 10">
    <name type="scientific">Penicillium hetheringtonii</name>
    <dbReference type="NCBI Taxonomy" id="911720"/>
    <lineage>
        <taxon>Eukaryota</taxon>
        <taxon>Fungi</taxon>
        <taxon>Dikarya</taxon>
        <taxon>Ascomycota</taxon>
        <taxon>Pezizomycotina</taxon>
        <taxon>Eurotiomycetes</taxon>
        <taxon>Eurotiomycetidae</taxon>
        <taxon>Eurotiales</taxon>
        <taxon>Aspergillaceae</taxon>
        <taxon>Penicillium</taxon>
    </lineage>
</organism>
<dbReference type="SUPFAM" id="SSF88713">
    <property type="entry name" value="Glycoside hydrolase/deacetylase"/>
    <property type="match status" value="1"/>
</dbReference>
<comment type="cofactor">
    <cofactor evidence="1">
        <name>Co(2+)</name>
        <dbReference type="ChEBI" id="CHEBI:48828"/>
    </cofactor>
</comment>
<feature type="chain" id="PRO_5042023381" description="NodB homology domain-containing protein" evidence="7">
    <location>
        <begin position="20"/>
        <end position="247"/>
    </location>
</feature>
<dbReference type="GO" id="GO:0016810">
    <property type="term" value="F:hydrolase activity, acting on carbon-nitrogen (but not peptide) bonds"/>
    <property type="evidence" value="ECO:0007669"/>
    <property type="project" value="InterPro"/>
</dbReference>
<dbReference type="PANTHER" id="PTHR46471:SF2">
    <property type="entry name" value="CHITIN DEACETYLASE-RELATED"/>
    <property type="match status" value="1"/>
</dbReference>
<keyword evidence="3 7" id="KW-0732">Signal</keyword>
<protein>
    <recommendedName>
        <fullName evidence="8">NodB homology domain-containing protein</fullName>
    </recommendedName>
</protein>
<dbReference type="InterPro" id="IPR011330">
    <property type="entry name" value="Glyco_hydro/deAcase_b/a-brl"/>
</dbReference>
<reference evidence="9 10" key="1">
    <citation type="journal article" date="2023" name="IMA Fungus">
        <title>Comparative genomic study of the Penicillium genus elucidates a diverse pangenome and 15 lateral gene transfer events.</title>
        <authorList>
            <person name="Petersen C."/>
            <person name="Sorensen T."/>
            <person name="Nielsen M.R."/>
            <person name="Sondergaard T.E."/>
            <person name="Sorensen J.L."/>
            <person name="Fitzpatrick D.A."/>
            <person name="Frisvad J.C."/>
            <person name="Nielsen K.L."/>
        </authorList>
    </citation>
    <scope>NUCLEOTIDE SEQUENCE [LARGE SCALE GENOMIC DNA]</scope>
    <source>
        <strain evidence="9 10">IBT 29057</strain>
    </source>
</reference>
<dbReference type="PROSITE" id="PS51677">
    <property type="entry name" value="NODB"/>
    <property type="match status" value="1"/>
</dbReference>
<feature type="signal peptide" evidence="7">
    <location>
        <begin position="1"/>
        <end position="19"/>
    </location>
</feature>
<dbReference type="PANTHER" id="PTHR46471">
    <property type="entry name" value="CHITIN DEACETYLASE"/>
    <property type="match status" value="1"/>
</dbReference>
<dbReference type="CDD" id="cd10951">
    <property type="entry name" value="CE4_ClCDA_like"/>
    <property type="match status" value="1"/>
</dbReference>